<sequence>MPSVFLTLVSACLLYHRPLCGSSASLGHLSIWAGISGRCRDAITSRRGEESTPSYAQLMSPGTHYGTKSPSTLSSSTGITTTGQMCHAQDTGRQGQERQQAAVEHAARRQITEAEGSFLNDDKSRRGAQQVYDVPFDDAEATPSTLPGVMVRPMNGFAQQAEKEELGMAETSMAAAPALLFQALLPVLPVRSPVAVRRLLA</sequence>
<evidence type="ECO:0000313" key="4">
    <source>
        <dbReference type="Proteomes" id="UP000324705"/>
    </source>
</evidence>
<dbReference type="AlphaFoldDB" id="A0A9R0WPK6"/>
<dbReference type="OMA" id="MVRPMNG"/>
<feature type="region of interest" description="Disordered" evidence="1">
    <location>
        <begin position="46"/>
        <end position="83"/>
    </location>
</feature>
<proteinExistence type="predicted"/>
<dbReference type="Proteomes" id="UP000324705">
    <property type="component" value="Chromosome 5A"/>
</dbReference>
<feature type="signal peptide" evidence="2">
    <location>
        <begin position="1"/>
        <end position="22"/>
    </location>
</feature>
<reference evidence="3 4" key="1">
    <citation type="submission" date="2017-09" db="EMBL/GenBank/DDBJ databases">
        <authorList>
            <consortium name="International Durum Wheat Genome Sequencing Consortium (IDWGSC)"/>
            <person name="Milanesi L."/>
        </authorList>
    </citation>
    <scope>NUCLEOTIDE SEQUENCE [LARGE SCALE GENOMIC DNA]</scope>
    <source>
        <strain evidence="4">cv. Svevo</strain>
    </source>
</reference>
<feature type="compositionally biased region" description="Low complexity" evidence="1">
    <location>
        <begin position="66"/>
        <end position="83"/>
    </location>
</feature>
<evidence type="ECO:0000256" key="2">
    <source>
        <dbReference type="SAM" id="SignalP"/>
    </source>
</evidence>
<evidence type="ECO:0000256" key="1">
    <source>
        <dbReference type="SAM" id="MobiDB-lite"/>
    </source>
</evidence>
<accession>A0A9R0WPK6</accession>
<feature type="chain" id="PRO_5040499974" evidence="2">
    <location>
        <begin position="23"/>
        <end position="201"/>
    </location>
</feature>
<dbReference type="EMBL" id="LT934119">
    <property type="protein sequence ID" value="VAI19232.1"/>
    <property type="molecule type" value="Genomic_DNA"/>
</dbReference>
<keyword evidence="4" id="KW-1185">Reference proteome</keyword>
<evidence type="ECO:0000313" key="3">
    <source>
        <dbReference type="EMBL" id="VAI19232.1"/>
    </source>
</evidence>
<dbReference type="Gramene" id="TRITD5Av1G163070.1">
    <property type="protein sequence ID" value="TRITD5Av1G163070.1"/>
    <property type="gene ID" value="TRITD5Av1G163070"/>
</dbReference>
<name>A0A9R0WPK6_TRITD</name>
<protein>
    <submittedName>
        <fullName evidence="3">Uncharacterized protein</fullName>
    </submittedName>
</protein>
<organism evidence="3 4">
    <name type="scientific">Triticum turgidum subsp. durum</name>
    <name type="common">Durum wheat</name>
    <name type="synonym">Triticum durum</name>
    <dbReference type="NCBI Taxonomy" id="4567"/>
    <lineage>
        <taxon>Eukaryota</taxon>
        <taxon>Viridiplantae</taxon>
        <taxon>Streptophyta</taxon>
        <taxon>Embryophyta</taxon>
        <taxon>Tracheophyta</taxon>
        <taxon>Spermatophyta</taxon>
        <taxon>Magnoliopsida</taxon>
        <taxon>Liliopsida</taxon>
        <taxon>Poales</taxon>
        <taxon>Poaceae</taxon>
        <taxon>BOP clade</taxon>
        <taxon>Pooideae</taxon>
        <taxon>Triticodae</taxon>
        <taxon>Triticeae</taxon>
        <taxon>Triticinae</taxon>
        <taxon>Triticum</taxon>
    </lineage>
</organism>
<gene>
    <name evidence="3" type="ORF">TRITD_5Av1G163070</name>
</gene>
<keyword evidence="2" id="KW-0732">Signal</keyword>